<feature type="transmembrane region" description="Helical" evidence="1">
    <location>
        <begin position="43"/>
        <end position="67"/>
    </location>
</feature>
<feature type="transmembrane region" description="Helical" evidence="1">
    <location>
        <begin position="12"/>
        <end position="37"/>
    </location>
</feature>
<evidence type="ECO:0000313" key="3">
    <source>
        <dbReference type="Proteomes" id="UP000682134"/>
    </source>
</evidence>
<keyword evidence="1" id="KW-1133">Transmembrane helix</keyword>
<keyword evidence="3" id="KW-1185">Reference proteome</keyword>
<dbReference type="RefSeq" id="WP_209407306.1">
    <property type="nucleotide sequence ID" value="NZ_JAGIYQ010000017.1"/>
</dbReference>
<evidence type="ECO:0000313" key="2">
    <source>
        <dbReference type="EMBL" id="MBP0726964.1"/>
    </source>
</evidence>
<proteinExistence type="predicted"/>
<dbReference type="AlphaFoldDB" id="A0A940SLC0"/>
<organism evidence="2 3">
    <name type="scientific">Gottfriedia endophytica</name>
    <dbReference type="NCBI Taxonomy" id="2820819"/>
    <lineage>
        <taxon>Bacteria</taxon>
        <taxon>Bacillati</taxon>
        <taxon>Bacillota</taxon>
        <taxon>Bacilli</taxon>
        <taxon>Bacillales</taxon>
        <taxon>Bacillaceae</taxon>
        <taxon>Gottfriedia</taxon>
    </lineage>
</organism>
<sequence>MRNFFNLTNIMYSIVITVALNILLLGFMYISGLYFQIYFSFSLYFYSLIYLPFSLIVFIVMLVVVGLSSLNNKKGSQLNQMENKNFDSRYERFHQKK</sequence>
<reference evidence="2" key="1">
    <citation type="submission" date="2021-04" db="EMBL/GenBank/DDBJ databases">
        <title>Genome seq and assembly of Bacillus sp.</title>
        <authorList>
            <person name="Chhetri G."/>
        </authorList>
    </citation>
    <scope>NUCLEOTIDE SEQUENCE</scope>
    <source>
        <strain evidence="2">RG28</strain>
    </source>
</reference>
<gene>
    <name evidence="2" type="ORF">J5Y03_17540</name>
</gene>
<dbReference type="EMBL" id="JAGIYQ010000017">
    <property type="protein sequence ID" value="MBP0726964.1"/>
    <property type="molecule type" value="Genomic_DNA"/>
</dbReference>
<name>A0A940SLC0_9BACI</name>
<keyword evidence="1" id="KW-0812">Transmembrane</keyword>
<accession>A0A940SLC0</accession>
<dbReference type="Proteomes" id="UP000682134">
    <property type="component" value="Unassembled WGS sequence"/>
</dbReference>
<evidence type="ECO:0000256" key="1">
    <source>
        <dbReference type="SAM" id="Phobius"/>
    </source>
</evidence>
<protein>
    <submittedName>
        <fullName evidence="2">Uncharacterized protein</fullName>
    </submittedName>
</protein>
<comment type="caution">
    <text evidence="2">The sequence shown here is derived from an EMBL/GenBank/DDBJ whole genome shotgun (WGS) entry which is preliminary data.</text>
</comment>
<keyword evidence="1" id="KW-0472">Membrane</keyword>